<dbReference type="Proteomes" id="UP000198916">
    <property type="component" value="Unassembled WGS sequence"/>
</dbReference>
<reference evidence="3" key="1">
    <citation type="submission" date="2016-10" db="EMBL/GenBank/DDBJ databases">
        <authorList>
            <person name="Varghese N."/>
            <person name="Submissions S."/>
        </authorList>
    </citation>
    <scope>NUCLEOTIDE SEQUENCE [LARGE SCALE GENOMIC DNA]</scope>
    <source>
        <strain evidence="3">Jip14</strain>
    </source>
</reference>
<proteinExistence type="predicted"/>
<gene>
    <name evidence="2" type="ORF">SAMN05421740_101345</name>
</gene>
<accession>A0A1H7FM09</accession>
<evidence type="ECO:0000313" key="3">
    <source>
        <dbReference type="Proteomes" id="UP000198916"/>
    </source>
</evidence>
<organism evidence="2 3">
    <name type="scientific">Parapedobacter koreensis</name>
    <dbReference type="NCBI Taxonomy" id="332977"/>
    <lineage>
        <taxon>Bacteria</taxon>
        <taxon>Pseudomonadati</taxon>
        <taxon>Bacteroidota</taxon>
        <taxon>Sphingobacteriia</taxon>
        <taxon>Sphingobacteriales</taxon>
        <taxon>Sphingobacteriaceae</taxon>
        <taxon>Parapedobacter</taxon>
    </lineage>
</organism>
<feature type="compositionally biased region" description="Basic residues" evidence="1">
    <location>
        <begin position="22"/>
        <end position="32"/>
    </location>
</feature>
<dbReference type="STRING" id="332977.SAMN05421740_101345"/>
<evidence type="ECO:0000313" key="2">
    <source>
        <dbReference type="EMBL" id="SEK25160.1"/>
    </source>
</evidence>
<feature type="region of interest" description="Disordered" evidence="1">
    <location>
        <begin position="1"/>
        <end position="32"/>
    </location>
</feature>
<protein>
    <submittedName>
        <fullName evidence="2">Uncharacterized protein</fullName>
    </submittedName>
</protein>
<dbReference type="AlphaFoldDB" id="A0A1H7FM09"/>
<keyword evidence="3" id="KW-1185">Reference proteome</keyword>
<dbReference type="RefSeq" id="WP_090602269.1">
    <property type="nucleotide sequence ID" value="NZ_FNZR01000001.1"/>
</dbReference>
<dbReference type="EMBL" id="FNZR01000001">
    <property type="protein sequence ID" value="SEK25160.1"/>
    <property type="molecule type" value="Genomic_DNA"/>
</dbReference>
<name>A0A1H7FM09_9SPHI</name>
<evidence type="ECO:0000256" key="1">
    <source>
        <dbReference type="SAM" id="MobiDB-lite"/>
    </source>
</evidence>
<sequence length="59" mass="6963">MNNNTPKRNKGNRHPADSFAPRFKRKKETPRQRIRQVLRASIPLTEVERIDLTDKPELP</sequence>